<sequence>MASNRRGAPLKTLDDPSAPGEGRIDVGVRIGWALRMARLTAGPQAVSQIGMVRRLEQLGLPMSSTTAHRVETGARRVGAVVDAYEQVLELAPGTLRAPVDILCRTFSYSPEDRDPGTEPVDLAHMESALHPLTTGKATGGEWLRWARASVAGGGLGMPRAHMEELVGRCLRELLRSWGTGYHTRYEALALLRCGPYAEVVLAAARDLVEHPHVQQLADVASLVGELRTPDAVAWAGQLLEDERDHVASGGVVCLENLVSTSGDPGLLAAVEEPVVRAFAAAEEGTDRWRWLTHLVRLMPRAQHARVRARLDKPLAPALAPSTDRRSDEHWRRCEVLARRVTDSLGVEPQPLLTRLLLELAVGPFETRAVTSGMLLRGQPALVAPLAAVVAEMGEEHPEPLVRARALRRLVMLEGDVLPPRVAGWLAADTAADTDTDPRRQVAALRLAASTTHEVARTVLERALEQPGTRRAALLFAGQRGSPLLGVWGAQHADPGVRGACRWWQEVGSVAVADLGR</sequence>
<comment type="caution">
    <text evidence="1">The sequence shown here is derived from an EMBL/GenBank/DDBJ whole genome shotgun (WGS) entry which is preliminary data.</text>
</comment>
<name>A0ABP8WHT4_9ACTN</name>
<evidence type="ECO:0000313" key="2">
    <source>
        <dbReference type="Proteomes" id="UP001500621"/>
    </source>
</evidence>
<gene>
    <name evidence="1" type="ORF">GCM10023226_28770</name>
</gene>
<accession>A0ABP8WHT4</accession>
<evidence type="ECO:0000313" key="1">
    <source>
        <dbReference type="EMBL" id="GAA4689178.1"/>
    </source>
</evidence>
<proteinExistence type="predicted"/>
<dbReference type="EMBL" id="BAABIM010000003">
    <property type="protein sequence ID" value="GAA4689178.1"/>
    <property type="molecule type" value="Genomic_DNA"/>
</dbReference>
<keyword evidence="2" id="KW-1185">Reference proteome</keyword>
<reference evidence="2" key="1">
    <citation type="journal article" date="2019" name="Int. J. Syst. Evol. Microbiol.">
        <title>The Global Catalogue of Microorganisms (GCM) 10K type strain sequencing project: providing services to taxonomists for standard genome sequencing and annotation.</title>
        <authorList>
            <consortium name="The Broad Institute Genomics Platform"/>
            <consortium name="The Broad Institute Genome Sequencing Center for Infectious Disease"/>
            <person name="Wu L."/>
            <person name="Ma J."/>
        </authorList>
    </citation>
    <scope>NUCLEOTIDE SEQUENCE [LARGE SCALE GENOMIC DNA]</scope>
    <source>
        <strain evidence="2">JCM 18127</strain>
    </source>
</reference>
<organism evidence="1 2">
    <name type="scientific">Nocardioides nanhaiensis</name>
    <dbReference type="NCBI Taxonomy" id="1476871"/>
    <lineage>
        <taxon>Bacteria</taxon>
        <taxon>Bacillati</taxon>
        <taxon>Actinomycetota</taxon>
        <taxon>Actinomycetes</taxon>
        <taxon>Propionibacteriales</taxon>
        <taxon>Nocardioidaceae</taxon>
        <taxon>Nocardioides</taxon>
    </lineage>
</organism>
<dbReference type="Proteomes" id="UP001500621">
    <property type="component" value="Unassembled WGS sequence"/>
</dbReference>
<protein>
    <recommendedName>
        <fullName evidence="3">XRE family transcriptional regulator</fullName>
    </recommendedName>
</protein>
<evidence type="ECO:0008006" key="3">
    <source>
        <dbReference type="Google" id="ProtNLM"/>
    </source>
</evidence>
<dbReference type="RefSeq" id="WP_345267052.1">
    <property type="nucleotide sequence ID" value="NZ_BAABIM010000003.1"/>
</dbReference>